<dbReference type="AlphaFoldDB" id="A0A562VEN8"/>
<gene>
    <name evidence="2" type="ORF">LX16_2078</name>
</gene>
<proteinExistence type="predicted"/>
<dbReference type="OrthoDB" id="5194611at2"/>
<name>A0A562VEN8_9ACTN</name>
<keyword evidence="1" id="KW-0472">Membrane</keyword>
<reference evidence="2 3" key="1">
    <citation type="journal article" date="2013" name="Stand. Genomic Sci.">
        <title>Genomic Encyclopedia of Type Strains, Phase I: The one thousand microbial genomes (KMG-I) project.</title>
        <authorList>
            <person name="Kyrpides N.C."/>
            <person name="Woyke T."/>
            <person name="Eisen J.A."/>
            <person name="Garrity G."/>
            <person name="Lilburn T.G."/>
            <person name="Beck B.J."/>
            <person name="Whitman W.B."/>
            <person name="Hugenholtz P."/>
            <person name="Klenk H.P."/>
        </authorList>
    </citation>
    <scope>NUCLEOTIDE SEQUENCE [LARGE SCALE GENOMIC DNA]</scope>
    <source>
        <strain evidence="2 3">DSM 45044</strain>
    </source>
</reference>
<protein>
    <submittedName>
        <fullName evidence="2">Uncharacterized protein</fullName>
    </submittedName>
</protein>
<organism evidence="2 3">
    <name type="scientific">Stackebrandtia albiflava</name>
    <dbReference type="NCBI Taxonomy" id="406432"/>
    <lineage>
        <taxon>Bacteria</taxon>
        <taxon>Bacillati</taxon>
        <taxon>Actinomycetota</taxon>
        <taxon>Actinomycetes</taxon>
        <taxon>Glycomycetales</taxon>
        <taxon>Glycomycetaceae</taxon>
        <taxon>Stackebrandtia</taxon>
    </lineage>
</organism>
<keyword evidence="1" id="KW-0812">Transmembrane</keyword>
<feature type="transmembrane region" description="Helical" evidence="1">
    <location>
        <begin position="152"/>
        <end position="177"/>
    </location>
</feature>
<accession>A0A562VEN8</accession>
<evidence type="ECO:0000256" key="1">
    <source>
        <dbReference type="SAM" id="Phobius"/>
    </source>
</evidence>
<evidence type="ECO:0000313" key="3">
    <source>
        <dbReference type="Proteomes" id="UP000321617"/>
    </source>
</evidence>
<dbReference type="EMBL" id="VLLL01000005">
    <property type="protein sequence ID" value="TWJ16349.1"/>
    <property type="molecule type" value="Genomic_DNA"/>
</dbReference>
<comment type="caution">
    <text evidence="2">The sequence shown here is derived from an EMBL/GenBank/DDBJ whole genome shotgun (WGS) entry which is preliminary data.</text>
</comment>
<dbReference type="Proteomes" id="UP000321617">
    <property type="component" value="Unassembled WGS sequence"/>
</dbReference>
<dbReference type="RefSeq" id="WP_147136628.1">
    <property type="nucleotide sequence ID" value="NZ_BAABIJ010000001.1"/>
</dbReference>
<feature type="transmembrane region" description="Helical" evidence="1">
    <location>
        <begin position="75"/>
        <end position="94"/>
    </location>
</feature>
<feature type="transmembrane region" description="Helical" evidence="1">
    <location>
        <begin position="106"/>
        <end position="127"/>
    </location>
</feature>
<keyword evidence="3" id="KW-1185">Reference proteome</keyword>
<keyword evidence="1" id="KW-1133">Transmembrane helix</keyword>
<feature type="transmembrane region" description="Helical" evidence="1">
    <location>
        <begin position="20"/>
        <end position="44"/>
    </location>
</feature>
<sequence length="197" mass="20519">MTNSAPQFSQPGPRTRPGTVTTAVVLQFLVVALTAVGVVFSLMYSADMTEAMRANLEEQGAAPDIVNSVSGGGDALTLIVTIVPALIYLVLAVFNLRGSNPARITTWVFSGLMLVCSLLTAGLAGLLSGMGPTDGVDIGEATEAGMAVLPSWYGAFTVVSMVVSIVCYLAVIILLALPASNRFFRKDRPQVILPGDA</sequence>
<evidence type="ECO:0000313" key="2">
    <source>
        <dbReference type="EMBL" id="TWJ16349.1"/>
    </source>
</evidence>